<gene>
    <name evidence="3" type="ORF">GGR06_003135</name>
</gene>
<dbReference type="Proteomes" id="UP000560658">
    <property type="component" value="Unassembled WGS sequence"/>
</dbReference>
<dbReference type="InterPro" id="IPR007349">
    <property type="entry name" value="DUF418"/>
</dbReference>
<feature type="transmembrane region" description="Helical" evidence="1">
    <location>
        <begin position="208"/>
        <end position="224"/>
    </location>
</feature>
<evidence type="ECO:0000259" key="2">
    <source>
        <dbReference type="Pfam" id="PF04235"/>
    </source>
</evidence>
<feature type="transmembrane region" description="Helical" evidence="1">
    <location>
        <begin position="277"/>
        <end position="297"/>
    </location>
</feature>
<feature type="transmembrane region" description="Helical" evidence="1">
    <location>
        <begin position="344"/>
        <end position="364"/>
    </location>
</feature>
<feature type="transmembrane region" description="Helical" evidence="1">
    <location>
        <begin position="236"/>
        <end position="257"/>
    </location>
</feature>
<keyword evidence="1" id="KW-0812">Transmembrane</keyword>
<evidence type="ECO:0000313" key="3">
    <source>
        <dbReference type="EMBL" id="MBB4045323.1"/>
    </source>
</evidence>
<name>A0A840D9U0_9BACE</name>
<feature type="transmembrane region" description="Helical" evidence="1">
    <location>
        <begin position="12"/>
        <end position="33"/>
    </location>
</feature>
<proteinExistence type="predicted"/>
<dbReference type="InterPro" id="IPR052529">
    <property type="entry name" value="Bact_Transport_Assoc"/>
</dbReference>
<feature type="transmembrane region" description="Helical" evidence="1">
    <location>
        <begin position="100"/>
        <end position="127"/>
    </location>
</feature>
<protein>
    <recommendedName>
        <fullName evidence="2">DUF418 domain-containing protein</fullName>
    </recommendedName>
</protein>
<dbReference type="PANTHER" id="PTHR30590:SF2">
    <property type="entry name" value="INNER MEMBRANE PROTEIN"/>
    <property type="match status" value="1"/>
</dbReference>
<keyword evidence="1" id="KW-0472">Membrane</keyword>
<dbReference type="PANTHER" id="PTHR30590">
    <property type="entry name" value="INNER MEMBRANE PROTEIN"/>
    <property type="match status" value="1"/>
</dbReference>
<keyword evidence="1" id="KW-1133">Transmembrane helix</keyword>
<organism evidence="3 4">
    <name type="scientific">Bacteroides reticulotermitis</name>
    <dbReference type="NCBI Taxonomy" id="1133319"/>
    <lineage>
        <taxon>Bacteria</taxon>
        <taxon>Pseudomonadati</taxon>
        <taxon>Bacteroidota</taxon>
        <taxon>Bacteroidia</taxon>
        <taxon>Bacteroidales</taxon>
        <taxon>Bacteroidaceae</taxon>
        <taxon>Bacteroides</taxon>
    </lineage>
</organism>
<feature type="domain" description="DUF418" evidence="2">
    <location>
        <begin position="223"/>
        <end position="382"/>
    </location>
</feature>
<sequence>MEQARIAQRIEVVDVIRGFAIMAILLLHNIEHFDFINRPDYLPDFVKALDKSIFAVARFLFSGKAYAIFALLFGFTFFLQLNKQQKLGKDFRGRFAWRMLILLLFGVVNSAFYLGDILMIYATIAFFLLPVFNLSNRNLLIIAIICLLQPIALFSITKIISDPSIEFVKVSYFKGTKEYLANGSFFEVLWSNLTIGKKAVWLWSWEKGRFLQTYALFLLGYLAGRKGVFLPQHRKVWGKVLVYALIAAVILFLAESLSNEYISRKAVSKPVGELISSWYNFSFMLCWVALINLLFIYEGFRKCTHFLSYIGKMALTNYMMQSVIGSFLYYGFGLGLYYYTGASYSLLIGILILLFQVYFCKWWLRTHARGPMESIWHRLTWIRKS</sequence>
<accession>A0A840D9U0</accession>
<evidence type="ECO:0000256" key="1">
    <source>
        <dbReference type="SAM" id="Phobius"/>
    </source>
</evidence>
<dbReference type="Pfam" id="PF04235">
    <property type="entry name" value="DUF418"/>
    <property type="match status" value="1"/>
</dbReference>
<evidence type="ECO:0000313" key="4">
    <source>
        <dbReference type="Proteomes" id="UP000560658"/>
    </source>
</evidence>
<comment type="caution">
    <text evidence="3">The sequence shown here is derived from an EMBL/GenBank/DDBJ whole genome shotgun (WGS) entry which is preliminary data.</text>
</comment>
<feature type="transmembrane region" description="Helical" evidence="1">
    <location>
        <begin position="139"/>
        <end position="159"/>
    </location>
</feature>
<feature type="transmembrane region" description="Helical" evidence="1">
    <location>
        <begin position="318"/>
        <end position="338"/>
    </location>
</feature>
<reference evidence="3" key="1">
    <citation type="submission" date="2020-08" db="EMBL/GenBank/DDBJ databases">
        <title>Genomic Encyclopedia of Type Strains, Phase IV (KMG-IV): sequencing the most valuable type-strain genomes for metagenomic binning, comparative biology and taxonomic classification.</title>
        <authorList>
            <person name="Goeker M."/>
        </authorList>
    </citation>
    <scope>NUCLEOTIDE SEQUENCE [LARGE SCALE GENOMIC DNA]</scope>
    <source>
        <strain evidence="3">DSM 105720</strain>
    </source>
</reference>
<dbReference type="RefSeq" id="WP_044162646.1">
    <property type="nucleotide sequence ID" value="NZ_JACIER010000014.1"/>
</dbReference>
<feature type="transmembrane region" description="Helical" evidence="1">
    <location>
        <begin position="53"/>
        <end position="79"/>
    </location>
</feature>
<keyword evidence="4" id="KW-1185">Reference proteome</keyword>
<dbReference type="EMBL" id="JACIER010000014">
    <property type="protein sequence ID" value="MBB4045323.1"/>
    <property type="molecule type" value="Genomic_DNA"/>
</dbReference>
<dbReference type="AlphaFoldDB" id="A0A840D9U0"/>